<reference evidence="1" key="1">
    <citation type="submission" date="2020-04" db="EMBL/GenBank/DDBJ databases">
        <authorList>
            <person name="Chiriac C."/>
            <person name="Salcher M."/>
            <person name="Ghai R."/>
            <person name="Kavagutti S V."/>
        </authorList>
    </citation>
    <scope>NUCLEOTIDE SEQUENCE</scope>
</reference>
<dbReference type="EMBL" id="LR796639">
    <property type="protein sequence ID" value="CAB4156061.1"/>
    <property type="molecule type" value="Genomic_DNA"/>
</dbReference>
<gene>
    <name evidence="1" type="ORF">UFOVP658_41</name>
</gene>
<proteinExistence type="predicted"/>
<sequence>MGYDQWLEQPYQDACKAQEAYDRAEEEFRDSDRYNECYDEWVADGNEGTEEEWELTTDYELSVEYYMDSNSYE</sequence>
<protein>
    <submittedName>
        <fullName evidence="1">Uncharacterized protein</fullName>
    </submittedName>
</protein>
<evidence type="ECO:0000313" key="1">
    <source>
        <dbReference type="EMBL" id="CAB4156061.1"/>
    </source>
</evidence>
<accession>A0A6J5NEY2</accession>
<organism evidence="1">
    <name type="scientific">uncultured Caudovirales phage</name>
    <dbReference type="NCBI Taxonomy" id="2100421"/>
    <lineage>
        <taxon>Viruses</taxon>
        <taxon>Duplodnaviria</taxon>
        <taxon>Heunggongvirae</taxon>
        <taxon>Uroviricota</taxon>
        <taxon>Caudoviricetes</taxon>
        <taxon>Peduoviridae</taxon>
        <taxon>Maltschvirus</taxon>
        <taxon>Maltschvirus maltsch</taxon>
    </lineage>
</organism>
<name>A0A6J5NEY2_9CAUD</name>